<dbReference type="AlphaFoldDB" id="A0A1K1S2N2"/>
<evidence type="ECO:0000313" key="4">
    <source>
        <dbReference type="Proteomes" id="UP000183788"/>
    </source>
</evidence>
<dbReference type="EMBL" id="CP140154">
    <property type="protein sequence ID" value="WQG88196.1"/>
    <property type="molecule type" value="Genomic_DNA"/>
</dbReference>
<evidence type="ECO:0000313" key="3">
    <source>
        <dbReference type="EMBL" id="WQG88196.1"/>
    </source>
</evidence>
<keyword evidence="1" id="KW-1133">Transmembrane helix</keyword>
<dbReference type="Proteomes" id="UP000183788">
    <property type="component" value="Unassembled WGS sequence"/>
</dbReference>
<proteinExistence type="predicted"/>
<dbReference type="EMBL" id="FPIZ01000016">
    <property type="protein sequence ID" value="SFW78317.1"/>
    <property type="molecule type" value="Genomic_DNA"/>
</dbReference>
<feature type="transmembrane region" description="Helical" evidence="1">
    <location>
        <begin position="385"/>
        <end position="406"/>
    </location>
</feature>
<evidence type="ECO:0000256" key="1">
    <source>
        <dbReference type="SAM" id="Phobius"/>
    </source>
</evidence>
<feature type="transmembrane region" description="Helical" evidence="1">
    <location>
        <begin position="418"/>
        <end position="437"/>
    </location>
</feature>
<feature type="transmembrane region" description="Helical" evidence="1">
    <location>
        <begin position="185"/>
        <end position="205"/>
    </location>
</feature>
<feature type="transmembrane region" description="Helical" evidence="1">
    <location>
        <begin position="146"/>
        <end position="165"/>
    </location>
</feature>
<keyword evidence="1" id="KW-0812">Transmembrane</keyword>
<dbReference type="RefSeq" id="WP_143150830.1">
    <property type="nucleotide sequence ID" value="NZ_CP139972.1"/>
</dbReference>
<evidence type="ECO:0000313" key="2">
    <source>
        <dbReference type="EMBL" id="SFW78317.1"/>
    </source>
</evidence>
<dbReference type="OrthoDB" id="636847at2"/>
<name>A0A1K1S2N2_9BACT</name>
<protein>
    <recommendedName>
        <fullName evidence="6">Dolichyl-phosphate-mannose-protein mannosyltransferase</fullName>
    </recommendedName>
</protein>
<evidence type="ECO:0000313" key="5">
    <source>
        <dbReference type="Proteomes" id="UP001326715"/>
    </source>
</evidence>
<gene>
    <name evidence="2" type="ORF">SAMN05661012_04629</name>
    <name evidence="3" type="ORF">SR876_25030</name>
</gene>
<organism evidence="2 4">
    <name type="scientific">Chitinophaga sancti</name>
    <dbReference type="NCBI Taxonomy" id="1004"/>
    <lineage>
        <taxon>Bacteria</taxon>
        <taxon>Pseudomonadati</taxon>
        <taxon>Bacteroidota</taxon>
        <taxon>Chitinophagia</taxon>
        <taxon>Chitinophagales</taxon>
        <taxon>Chitinophagaceae</taxon>
        <taxon>Chitinophaga</taxon>
    </lineage>
</organism>
<sequence length="468" mass="54686">MMRMRSLAGLTMVLQFILIKYLYPFPNFMQDSYNYLRSAATNIDANLWPVGYAKLIRFAGFFSHSDHLLIFLQLFIYHCCGLFYFHTLLALRPCSKWLQWTMFIFIFLNPAILYLSNYVTSDVYFIGISLLWMAQLFRLTYKPTLLLLSLHIVVLLLAFTVRYHALIYPMISMTVIVFCQYPNKIKISAIVTTILLVGAFILYTTRQTETHMGRRQFSVFSGWQMGNNAVYAYAHIPADKRSKDPVPAQFKNIHSRVNHWLDSVPMPQRPHRPIMAFFIWDPGSPLQPEPGAQNISDNAAHLHKMAQVAPLLNDYGKYLIARYPVAYIQYYIWPNLLQYMLPPAENLAVYNDGIDTIQNVAKEWFHYKDNHVYKRAGAELQLFNFYPYLMLMLLLIFAIGWVRYLYQEGRAIANEHFRYALTIVTYYWFVNIGFSVLASPVVLRYQLFNMIIGATFGGMLWDMKVYGK</sequence>
<accession>A0A1K1S2N2</accession>
<reference evidence="2 4" key="1">
    <citation type="submission" date="2016-11" db="EMBL/GenBank/DDBJ databases">
        <authorList>
            <person name="Jaros S."/>
            <person name="Januszkiewicz K."/>
            <person name="Wedrychowicz H."/>
        </authorList>
    </citation>
    <scope>NUCLEOTIDE SEQUENCE [LARGE SCALE GENOMIC DNA]</scope>
    <source>
        <strain evidence="2 4">DSM 784</strain>
    </source>
</reference>
<feature type="transmembrane region" description="Helical" evidence="1">
    <location>
        <begin position="97"/>
        <end position="117"/>
    </location>
</feature>
<evidence type="ECO:0008006" key="6">
    <source>
        <dbReference type="Google" id="ProtNLM"/>
    </source>
</evidence>
<keyword evidence="1" id="KW-0472">Membrane</keyword>
<keyword evidence="5" id="KW-1185">Reference proteome</keyword>
<feature type="transmembrane region" description="Helical" evidence="1">
    <location>
        <begin position="123"/>
        <end position="139"/>
    </location>
</feature>
<dbReference type="Proteomes" id="UP001326715">
    <property type="component" value="Chromosome"/>
</dbReference>
<feature type="transmembrane region" description="Helical" evidence="1">
    <location>
        <begin position="67"/>
        <end position="85"/>
    </location>
</feature>
<reference evidence="3 5" key="2">
    <citation type="submission" date="2023-11" db="EMBL/GenBank/DDBJ databases">
        <title>MicrobeMod: A computational toolkit for identifying prokaryotic methylation and restriction-modification with nanopore sequencing.</title>
        <authorList>
            <person name="Crits-Christoph A."/>
            <person name="Kang S.C."/>
            <person name="Lee H."/>
            <person name="Ostrov N."/>
        </authorList>
    </citation>
    <scope>NUCLEOTIDE SEQUENCE [LARGE SCALE GENOMIC DNA]</scope>
    <source>
        <strain evidence="3 5">ATCC 23090</strain>
    </source>
</reference>
<dbReference type="STRING" id="1004.SAMN05661012_04629"/>